<evidence type="ECO:0000313" key="3">
    <source>
        <dbReference type="EMBL" id="MFC5195147.1"/>
    </source>
</evidence>
<dbReference type="PANTHER" id="PTHR12526:SF638">
    <property type="entry name" value="SPORE COAT PROTEIN SA"/>
    <property type="match status" value="1"/>
</dbReference>
<dbReference type="Pfam" id="PF00534">
    <property type="entry name" value="Glycos_transf_1"/>
    <property type="match status" value="1"/>
</dbReference>
<dbReference type="InterPro" id="IPR001296">
    <property type="entry name" value="Glyco_trans_1"/>
</dbReference>
<evidence type="ECO:0000259" key="2">
    <source>
        <dbReference type="Pfam" id="PF13439"/>
    </source>
</evidence>
<dbReference type="EMBL" id="JBHSLA010000002">
    <property type="protein sequence ID" value="MFC5195147.1"/>
    <property type="molecule type" value="Genomic_DNA"/>
</dbReference>
<feature type="domain" description="Glycosyltransferase subfamily 4-like N-terminal" evidence="2">
    <location>
        <begin position="28"/>
        <end position="185"/>
    </location>
</feature>
<dbReference type="PANTHER" id="PTHR12526">
    <property type="entry name" value="GLYCOSYLTRANSFERASE"/>
    <property type="match status" value="1"/>
</dbReference>
<dbReference type="EC" id="2.4.-.-" evidence="3"/>
<dbReference type="CDD" id="cd03820">
    <property type="entry name" value="GT4_AmsD-like"/>
    <property type="match status" value="1"/>
</dbReference>
<accession>A0ABW0C4J5</accession>
<keyword evidence="3" id="KW-0328">Glycosyltransferase</keyword>
<evidence type="ECO:0000259" key="1">
    <source>
        <dbReference type="Pfam" id="PF00534"/>
    </source>
</evidence>
<sequence length="377" mass="42549">MSNLHSEGQFSVTNKPKIAFVITSLTSGGAERVLSTLANSFVADYQVTIITLYNGIPFYELDSRIKHIFCKESYNKNMRFIDSLTNNVYMIGSLYRILKKEQISVAIGFMTTTNIYTIIASKFARIPCLISERTHPDYDPLSNFWIKIRKKTYPYCTKLIVQTAGIKSYFSKFLNPEKLAIIKNPLADSLIAFRDESKQKENIILSVGRLDPVKNQRLLIEAFSEMEIDNWKIQIVGEGELRSELQALINDLNLENSVKLVGSVDNVHDYYNKARIFAFTSNFEGFPNALIEAMAFGLPCISTNCPSGPNEVIDDGENGFLIPVGDKNMLKRKLEILIAQPELGERFGASAKASTTKFETKHISEQWKHLITEALQG</sequence>
<dbReference type="GO" id="GO:0016757">
    <property type="term" value="F:glycosyltransferase activity"/>
    <property type="evidence" value="ECO:0007669"/>
    <property type="project" value="UniProtKB-KW"/>
</dbReference>
<keyword evidence="4" id="KW-1185">Reference proteome</keyword>
<evidence type="ECO:0000313" key="4">
    <source>
        <dbReference type="Proteomes" id="UP001596162"/>
    </source>
</evidence>
<organism evidence="3 4">
    <name type="scientific">Bizionia hallyeonensis</name>
    <dbReference type="NCBI Taxonomy" id="1123757"/>
    <lineage>
        <taxon>Bacteria</taxon>
        <taxon>Pseudomonadati</taxon>
        <taxon>Bacteroidota</taxon>
        <taxon>Flavobacteriia</taxon>
        <taxon>Flavobacteriales</taxon>
        <taxon>Flavobacteriaceae</taxon>
        <taxon>Bizionia</taxon>
    </lineage>
</organism>
<dbReference type="SUPFAM" id="SSF53756">
    <property type="entry name" value="UDP-Glycosyltransferase/glycogen phosphorylase"/>
    <property type="match status" value="1"/>
</dbReference>
<dbReference type="RefSeq" id="WP_376859754.1">
    <property type="nucleotide sequence ID" value="NZ_JBHSLA010000002.1"/>
</dbReference>
<protein>
    <submittedName>
        <fullName evidence="3">Glycosyltransferase family 4 protein</fullName>
        <ecNumber evidence="3">2.4.-.-</ecNumber>
    </submittedName>
</protein>
<keyword evidence="3" id="KW-0808">Transferase</keyword>
<dbReference type="Pfam" id="PF13439">
    <property type="entry name" value="Glyco_transf_4"/>
    <property type="match status" value="1"/>
</dbReference>
<proteinExistence type="predicted"/>
<feature type="domain" description="Glycosyl transferase family 1" evidence="1">
    <location>
        <begin position="195"/>
        <end position="352"/>
    </location>
</feature>
<comment type="caution">
    <text evidence="3">The sequence shown here is derived from an EMBL/GenBank/DDBJ whole genome shotgun (WGS) entry which is preliminary data.</text>
</comment>
<dbReference type="InterPro" id="IPR028098">
    <property type="entry name" value="Glyco_trans_4-like_N"/>
</dbReference>
<reference evidence="4" key="1">
    <citation type="journal article" date="2019" name="Int. J. Syst. Evol. Microbiol.">
        <title>The Global Catalogue of Microorganisms (GCM) 10K type strain sequencing project: providing services to taxonomists for standard genome sequencing and annotation.</title>
        <authorList>
            <consortium name="The Broad Institute Genomics Platform"/>
            <consortium name="The Broad Institute Genome Sequencing Center for Infectious Disease"/>
            <person name="Wu L."/>
            <person name="Ma J."/>
        </authorList>
    </citation>
    <scope>NUCLEOTIDE SEQUENCE [LARGE SCALE GENOMIC DNA]</scope>
    <source>
        <strain evidence="4">JCM 17978</strain>
    </source>
</reference>
<dbReference type="Proteomes" id="UP001596162">
    <property type="component" value="Unassembled WGS sequence"/>
</dbReference>
<dbReference type="Gene3D" id="3.40.50.2000">
    <property type="entry name" value="Glycogen Phosphorylase B"/>
    <property type="match status" value="2"/>
</dbReference>
<name>A0ABW0C4J5_9FLAO</name>
<gene>
    <name evidence="3" type="ORF">ACFPH8_07365</name>
</gene>